<dbReference type="eggNOG" id="KOG0799">
    <property type="taxonomic scope" value="Eukaryota"/>
</dbReference>
<name>A0A087VWI9_ECHMU</name>
<dbReference type="AlphaFoldDB" id="A0A087VWI9"/>
<keyword evidence="1" id="KW-0808">Transferase</keyword>
<proteinExistence type="predicted"/>
<protein>
    <submittedName>
        <fullName evidence="1">Glycosyltransferase 14 family member</fullName>
    </submittedName>
</protein>
<evidence type="ECO:0000313" key="2">
    <source>
        <dbReference type="Proteomes" id="UP000017246"/>
    </source>
</evidence>
<gene>
    <name evidence="1" type="ORF">EmuJ_000024200</name>
</gene>
<dbReference type="EMBL" id="LN902846">
    <property type="protein sequence ID" value="CDI96606.2"/>
    <property type="molecule type" value="Genomic_DNA"/>
</dbReference>
<reference evidence="1" key="2">
    <citation type="submission" date="2015-11" db="EMBL/GenBank/DDBJ databases">
        <authorList>
            <person name="Zhang Y."/>
            <person name="Guo Z."/>
        </authorList>
    </citation>
    <scope>NUCLEOTIDE SEQUENCE</scope>
</reference>
<dbReference type="Proteomes" id="UP000017246">
    <property type="component" value="Unassembled WGS sequence"/>
</dbReference>
<dbReference type="GO" id="GO:0016740">
    <property type="term" value="F:transferase activity"/>
    <property type="evidence" value="ECO:0007669"/>
    <property type="project" value="UniProtKB-KW"/>
</dbReference>
<sequence length="70" mass="7810">MSIRYRKSSLWKTAVVLAALASFCLIVYTIKGKRGIGEELATDLDYFTTISKFTCQLVLAVHSQRTPSNP</sequence>
<organism evidence="1 2">
    <name type="scientific">Echinococcus multilocularis</name>
    <name type="common">Fox tapeworm</name>
    <dbReference type="NCBI Taxonomy" id="6211"/>
    <lineage>
        <taxon>Eukaryota</taxon>
        <taxon>Metazoa</taxon>
        <taxon>Spiralia</taxon>
        <taxon>Lophotrochozoa</taxon>
        <taxon>Platyhelminthes</taxon>
        <taxon>Cestoda</taxon>
        <taxon>Eucestoda</taxon>
        <taxon>Cyclophyllidea</taxon>
        <taxon>Taeniidae</taxon>
        <taxon>Echinococcus</taxon>
    </lineage>
</organism>
<accession>A0A087VWI9</accession>
<keyword evidence="2" id="KW-1185">Reference proteome</keyword>
<reference evidence="1" key="1">
    <citation type="journal article" date="2013" name="Nature">
        <title>The genomes of four tapeworm species reveal adaptations to parasitism.</title>
        <authorList>
            <person name="Tsai I.J."/>
            <person name="Zarowiecki M."/>
            <person name="Holroyd N."/>
            <person name="Garciarrubio A."/>
            <person name="Sanchez-Flores A."/>
            <person name="Brooks K.L."/>
            <person name="Tracey A."/>
            <person name="Bobes R.J."/>
            <person name="Fragoso G."/>
            <person name="Sciutto E."/>
            <person name="Aslett M."/>
            <person name="Beasley H."/>
            <person name="Bennett H.M."/>
            <person name="Cai J."/>
            <person name="Camicia F."/>
            <person name="Clark R."/>
            <person name="Cucher M."/>
            <person name="De Silva N."/>
            <person name="Day T.A."/>
            <person name="Deplazes P."/>
            <person name="Estrada K."/>
            <person name="Fernandez C."/>
            <person name="Holland P.W."/>
            <person name="Hou J."/>
            <person name="Hu S."/>
            <person name="Huckvale T."/>
            <person name="Hung S.S."/>
            <person name="Kamenetzky L."/>
            <person name="Keane J.A."/>
            <person name="Kiss F."/>
            <person name="Koziol U."/>
            <person name="Lambert O."/>
            <person name="Liu K."/>
            <person name="Luo X."/>
            <person name="Luo Y."/>
            <person name="Macchiaroli N."/>
            <person name="Nichol S."/>
            <person name="Paps J."/>
            <person name="Parkinson J."/>
            <person name="Pouchkina-Stantcheva N."/>
            <person name="Riddiford N."/>
            <person name="Rosenzvit M."/>
            <person name="Salinas G."/>
            <person name="Wasmuth J.D."/>
            <person name="Zamanian M."/>
            <person name="Zheng Y."/>
            <person name="Cai X."/>
            <person name="Soberon X."/>
            <person name="Olson P.D."/>
            <person name="Laclette J.P."/>
            <person name="Brehm K."/>
            <person name="Berriman M."/>
            <person name="Garciarrubio A."/>
            <person name="Bobes R.J."/>
            <person name="Fragoso G."/>
            <person name="Sanchez-Flores A."/>
            <person name="Estrada K."/>
            <person name="Cevallos M.A."/>
            <person name="Morett E."/>
            <person name="Gonzalez V."/>
            <person name="Portillo T."/>
            <person name="Ochoa-Leyva A."/>
            <person name="Jose M.V."/>
            <person name="Sciutto E."/>
            <person name="Landa A."/>
            <person name="Jimenez L."/>
            <person name="Valdes V."/>
            <person name="Carrero J.C."/>
            <person name="Larralde C."/>
            <person name="Morales-Montor J."/>
            <person name="Limon-Lason J."/>
            <person name="Soberon X."/>
            <person name="Laclette J.P."/>
        </authorList>
    </citation>
    <scope>NUCLEOTIDE SEQUENCE [LARGE SCALE GENOMIC DNA]</scope>
</reference>
<evidence type="ECO:0000313" key="1">
    <source>
        <dbReference type="EMBL" id="CDI96606.2"/>
    </source>
</evidence>